<accession>A0ABV3PKE1</accession>
<proteinExistence type="inferred from homology"/>
<evidence type="ECO:0000256" key="3">
    <source>
        <dbReference type="ARBA" id="ARBA00023295"/>
    </source>
</evidence>
<dbReference type="SUPFAM" id="SSF48208">
    <property type="entry name" value="Six-hairpin glycosidases"/>
    <property type="match status" value="1"/>
</dbReference>
<sequence length="749" mass="81914">MPVSVNIPLERAWNSWSSRPAEMVFLPLGLRLTPLAFAASTGKACLFEPGDAVTLGRHALDASLVELQLSHAGTTLDWRYAKPDPFSLTGSWQTAKAGEWGLRFWINLCLSSDSGEEVRFDAAQGAAVIRVGHRFAALVSEEPPVQVTGHASLADAVQDYETHGYFHTRSRAGAAPVLVLRFNLEMMRDNRFALAMADRQDLAIAQARALLAQPEIVPPQPVGEPAAALAALRDVVAWNTVWDGINQRPYTAISRNWDLGKFGGFGVWLNDQFYAALMAGEFDAGLARDNLAAVFSGATPQGNLPCLLTASDAWVDRSQSPIGGFVVWQLYLRLRARDLIEGAYAALARNHAWWWRERDPGGTGLASFGTSDMGDGLYKGTHFGARNESAMDNSPVHDEARYDKATRTLDLWDVGLNSLLALDAEMLALMASELGREEEAAAHAVRSEATKDLIRETLWDGDRGIFANRRRGGGFVKSLAPTSFYPMLAGAATPEQVDRLCQHLDDPMAFGGDPVIPGVSRADPAFGDNSYWRGRIWPPFNYLVYHGLHRYGLDERASALAQRSFALFRSAWESRRICPENYNAETGEPLDQPDTERFYSWGALMAKLGIAAATDVTPWHGWEIANPGGEGELGPFASPAGQVRLALSQGRLRLIQGERTVLDTDVAGRISQLSMMDGMLSLRLPPLERACFLRFPHLHAGMKPRASLDGEAVATTEEGGILVHLPASAKAADFELRWRAGVKHKASRS</sequence>
<dbReference type="InterPro" id="IPR012341">
    <property type="entry name" value="6hp_glycosidase-like_sf"/>
</dbReference>
<feature type="domain" description="Mannosylglycerate hydrolase MGH1-like glycoside hydrolase" evidence="4">
    <location>
        <begin position="267"/>
        <end position="601"/>
    </location>
</feature>
<dbReference type="Proteomes" id="UP001555786">
    <property type="component" value="Unassembled WGS sequence"/>
</dbReference>
<gene>
    <name evidence="5" type="ORF">ABXS05_11090</name>
</gene>
<dbReference type="InterPro" id="IPR004888">
    <property type="entry name" value="Glycoside_hydrolase_63"/>
</dbReference>
<keyword evidence="3 5" id="KW-0326">Glycosidase</keyword>
<dbReference type="PANTHER" id="PTHR10412:SF11">
    <property type="entry name" value="MANNOSYL-OLIGOSACCHARIDE GLUCOSIDASE"/>
    <property type="match status" value="1"/>
</dbReference>
<evidence type="ECO:0000256" key="2">
    <source>
        <dbReference type="ARBA" id="ARBA00022801"/>
    </source>
</evidence>
<dbReference type="PANTHER" id="PTHR10412">
    <property type="entry name" value="MANNOSYL-OLIGOSACCHARIDE GLUCOSIDASE"/>
    <property type="match status" value="1"/>
</dbReference>
<evidence type="ECO:0000256" key="1">
    <source>
        <dbReference type="ARBA" id="ARBA00010833"/>
    </source>
</evidence>
<dbReference type="Gene3D" id="1.50.10.10">
    <property type="match status" value="1"/>
</dbReference>
<comment type="similarity">
    <text evidence="1">Belongs to the glycosyl hydrolase 63 family.</text>
</comment>
<name>A0ABV3PKE1_9HYPH</name>
<evidence type="ECO:0000313" key="5">
    <source>
        <dbReference type="EMBL" id="MEW9306085.1"/>
    </source>
</evidence>
<dbReference type="RefSeq" id="WP_367623949.1">
    <property type="nucleotide sequence ID" value="NZ_JBFNQD010000003.1"/>
</dbReference>
<reference evidence="5 6" key="1">
    <citation type="submission" date="2024-07" db="EMBL/GenBank/DDBJ databases">
        <title>Description of Labrys sedimenti sp. nov., isolated from a diclofenac-degrading enrichment culture.</title>
        <authorList>
            <person name="Tancsics A."/>
            <person name="Csepanyi A."/>
        </authorList>
    </citation>
    <scope>NUCLEOTIDE SEQUENCE [LARGE SCALE GENOMIC DNA]</scope>
    <source>
        <strain evidence="5 6">LMG 23578</strain>
    </source>
</reference>
<keyword evidence="2" id="KW-0378">Hydrolase</keyword>
<organism evidence="5 6">
    <name type="scientific">Labrys neptuniae</name>
    <dbReference type="NCBI Taxonomy" id="376174"/>
    <lineage>
        <taxon>Bacteria</taxon>
        <taxon>Pseudomonadati</taxon>
        <taxon>Pseudomonadota</taxon>
        <taxon>Alphaproteobacteria</taxon>
        <taxon>Hyphomicrobiales</taxon>
        <taxon>Xanthobacteraceae</taxon>
        <taxon>Labrys</taxon>
    </lineage>
</organism>
<evidence type="ECO:0000313" key="6">
    <source>
        <dbReference type="Proteomes" id="UP001555786"/>
    </source>
</evidence>
<keyword evidence="6" id="KW-1185">Reference proteome</keyword>
<comment type="caution">
    <text evidence="5">The sequence shown here is derived from an EMBL/GenBank/DDBJ whole genome shotgun (WGS) entry which is preliminary data.</text>
</comment>
<dbReference type="InterPro" id="IPR054491">
    <property type="entry name" value="MGH1-like_GH"/>
</dbReference>
<evidence type="ECO:0000259" key="4">
    <source>
        <dbReference type="Pfam" id="PF22422"/>
    </source>
</evidence>
<dbReference type="GO" id="GO:0016798">
    <property type="term" value="F:hydrolase activity, acting on glycosyl bonds"/>
    <property type="evidence" value="ECO:0007669"/>
    <property type="project" value="UniProtKB-KW"/>
</dbReference>
<dbReference type="InterPro" id="IPR008928">
    <property type="entry name" value="6-hairpin_glycosidase_sf"/>
</dbReference>
<protein>
    <submittedName>
        <fullName evidence="5">Trehalase family glycosidase</fullName>
    </submittedName>
</protein>
<dbReference type="Pfam" id="PF22422">
    <property type="entry name" value="MGH1-like_GH"/>
    <property type="match status" value="1"/>
</dbReference>
<dbReference type="EMBL" id="JBFNQD010000003">
    <property type="protein sequence ID" value="MEW9306085.1"/>
    <property type="molecule type" value="Genomic_DNA"/>
</dbReference>